<comment type="similarity">
    <text evidence="4">Belongs to the metallo-beta-lactamase superfamily. Type III sulfatase family.</text>
</comment>
<dbReference type="InterPro" id="IPR052195">
    <property type="entry name" value="Bact_Alkyl/Aryl-Sulfatase"/>
</dbReference>
<dbReference type="Pfam" id="PF00753">
    <property type="entry name" value="Lactamase_B"/>
    <property type="match status" value="1"/>
</dbReference>
<dbReference type="Pfam" id="PF14864">
    <property type="entry name" value="Alkyl_sulf_C"/>
    <property type="match status" value="1"/>
</dbReference>
<dbReference type="PANTHER" id="PTHR43223">
    <property type="entry name" value="ALKYL/ARYL-SULFATASE"/>
    <property type="match status" value="1"/>
</dbReference>
<evidence type="ECO:0000256" key="1">
    <source>
        <dbReference type="ARBA" id="ARBA00022723"/>
    </source>
</evidence>
<dbReference type="Gene3D" id="3.30.1050.10">
    <property type="entry name" value="SCP2 sterol-binding domain"/>
    <property type="match status" value="1"/>
</dbReference>
<accession>A0A0M8N1S2</accession>
<evidence type="ECO:0000256" key="2">
    <source>
        <dbReference type="ARBA" id="ARBA00022801"/>
    </source>
</evidence>
<name>A0A0M8N1S2_ESCWE</name>
<dbReference type="Gene3D" id="1.25.40.880">
    <property type="entry name" value="Alkyl sulfatase, dimerisation domain"/>
    <property type="match status" value="1"/>
</dbReference>
<dbReference type="Pfam" id="PF14863">
    <property type="entry name" value="Alkyl_sulf_dimr"/>
    <property type="match status" value="1"/>
</dbReference>
<protein>
    <submittedName>
        <fullName evidence="6">Alkyl/aryl-sulfatase BDS1</fullName>
    </submittedName>
</protein>
<evidence type="ECO:0000313" key="7">
    <source>
        <dbReference type="Proteomes" id="UP000053831"/>
    </source>
</evidence>
<dbReference type="InterPro" id="IPR036866">
    <property type="entry name" value="RibonucZ/Hydroxyglut_hydro"/>
</dbReference>
<dbReference type="GO" id="GO:0018741">
    <property type="term" value="F:linear primary-alkylsulfatase activity"/>
    <property type="evidence" value="ECO:0007669"/>
    <property type="project" value="EnsemblFungi"/>
</dbReference>
<keyword evidence="2" id="KW-0378">Hydrolase</keyword>
<evidence type="ECO:0000259" key="5">
    <source>
        <dbReference type="SMART" id="SM00849"/>
    </source>
</evidence>
<dbReference type="InterPro" id="IPR001279">
    <property type="entry name" value="Metallo-B-lactamas"/>
</dbReference>
<comment type="caution">
    <text evidence="6">The sequence shown here is derived from an EMBL/GenBank/DDBJ whole genome shotgun (WGS) entry which is preliminary data.</text>
</comment>
<gene>
    <name evidence="6" type="ORF">ESCO_002982</name>
</gene>
<dbReference type="InterPro" id="IPR036527">
    <property type="entry name" value="SCP2_sterol-bd_dom_sf"/>
</dbReference>
<evidence type="ECO:0000313" key="6">
    <source>
        <dbReference type="EMBL" id="KOS18011.1"/>
    </source>
</evidence>
<keyword evidence="3" id="KW-0862">Zinc</keyword>
<sequence>MTENYDFQFAQQGLLIPQKDPIVNSESDPSVVVWNSDAFAFMQDDCPSTANKMLWRQGQLCSVTAGLYQVVDGIYQARGLDISNMTFIRIPTNPNQIVIIDCLTSAETAKRGLELYQEYHVQQLGQEAEIVALFYTHSHGDHFGGAQAVVDKAGPDLRIIAPDGFLQHAVSENIYAGVVMGRRSIYMYGQSLDPSPVGCIGCGLGQSLSTGTNTLIKPTENVKVDGPLLPKIDGLQVICQLTPGTEAPSEMNFFFPDYSALCAAENATHTMHNIQTLRGAQVRDARMWSRYLDETIALFGDKVRVVFASHHWPTWNQDDQNLAVTFLSQQRDMYAYLHNETVRQFNKGLTPVEIGETIKLPPSLADKTNLQGFYGSVNHNVKAVYDKYLGWFDGNPANLHPHTPTDEATRFVDCLGGSAAAYQKANDYYSRGDLRFAATLLNKLVFADPSNGDARNLLSTVYTQMGQASENGTWRNIYLVGAQELIQGPQPAYDVISQESLASLSLDELFDTLAIRIDGPKAGLQDGVTIDFMIDDMVQQAANPGAGWHCRMSNGAVTGRATPYVAYSSSFTGKATLTVWLKHADLTNLIGAAALGQAASLDGFNTSGDVKAWTTICQLVTLPDTAFNIVIP</sequence>
<dbReference type="EMBL" id="LGSR01000022">
    <property type="protein sequence ID" value="KOS18011.1"/>
    <property type="molecule type" value="Genomic_DNA"/>
</dbReference>
<dbReference type="SMART" id="SM00849">
    <property type="entry name" value="Lactamase_B"/>
    <property type="match status" value="1"/>
</dbReference>
<dbReference type="Gene3D" id="3.60.15.30">
    <property type="entry name" value="Metallo-beta-lactamase domain"/>
    <property type="match status" value="1"/>
</dbReference>
<dbReference type="InterPro" id="IPR029228">
    <property type="entry name" value="Alkyl_sulf_dimr"/>
</dbReference>
<feature type="domain" description="Metallo-beta-lactamase" evidence="5">
    <location>
        <begin position="82"/>
        <end position="310"/>
    </location>
</feature>
<dbReference type="CDD" id="cd07710">
    <property type="entry name" value="arylsulfatase_Sdsa1-like_MBL-fold"/>
    <property type="match status" value="1"/>
</dbReference>
<dbReference type="Proteomes" id="UP000053831">
    <property type="component" value="Unassembled WGS sequence"/>
</dbReference>
<dbReference type="SUPFAM" id="SSF56281">
    <property type="entry name" value="Metallo-hydrolase/oxidoreductase"/>
    <property type="match status" value="1"/>
</dbReference>
<evidence type="ECO:0000256" key="3">
    <source>
        <dbReference type="ARBA" id="ARBA00022833"/>
    </source>
</evidence>
<dbReference type="InterPro" id="IPR044097">
    <property type="entry name" value="Bds1/SdsA1_MBL-fold"/>
</dbReference>
<keyword evidence="7" id="KW-1185">Reference proteome</keyword>
<evidence type="ECO:0000256" key="4">
    <source>
        <dbReference type="ARBA" id="ARBA00033751"/>
    </source>
</evidence>
<dbReference type="OrthoDB" id="449487at2759"/>
<organism evidence="6 7">
    <name type="scientific">Escovopsis weberi</name>
    <dbReference type="NCBI Taxonomy" id="150374"/>
    <lineage>
        <taxon>Eukaryota</taxon>
        <taxon>Fungi</taxon>
        <taxon>Dikarya</taxon>
        <taxon>Ascomycota</taxon>
        <taxon>Pezizomycotina</taxon>
        <taxon>Sordariomycetes</taxon>
        <taxon>Hypocreomycetidae</taxon>
        <taxon>Hypocreales</taxon>
        <taxon>Hypocreaceae</taxon>
        <taxon>Escovopsis</taxon>
    </lineage>
</organism>
<dbReference type="PANTHER" id="PTHR43223:SF1">
    <property type="entry name" value="ALKYL_ARYL-SULFATASE BDS1"/>
    <property type="match status" value="1"/>
</dbReference>
<reference evidence="6 7" key="1">
    <citation type="submission" date="2015-07" db="EMBL/GenBank/DDBJ databases">
        <title>The genome of the fungus Escovopsis weberi, a specialized disease agent of ant agriculture.</title>
        <authorList>
            <person name="de Man T.J."/>
            <person name="Stajich J.E."/>
            <person name="Kubicek C.P."/>
            <person name="Chenthamara K."/>
            <person name="Atanasova L."/>
            <person name="Druzhinina I.S."/>
            <person name="Birnbaum S."/>
            <person name="Barribeau S.M."/>
            <person name="Teiling C."/>
            <person name="Suen G."/>
            <person name="Currie C."/>
            <person name="Gerardo N.M."/>
        </authorList>
    </citation>
    <scope>NUCLEOTIDE SEQUENCE [LARGE SCALE GENOMIC DNA]</scope>
</reference>
<dbReference type="InterPro" id="IPR029229">
    <property type="entry name" value="Alkyl_sulf_C"/>
</dbReference>
<dbReference type="GO" id="GO:0018909">
    <property type="term" value="P:dodecyl sulfate metabolic process"/>
    <property type="evidence" value="ECO:0007669"/>
    <property type="project" value="EnsemblFungi"/>
</dbReference>
<dbReference type="InterPro" id="IPR038536">
    <property type="entry name" value="Alkyl/aryl-sulf_dimr_sf"/>
</dbReference>
<dbReference type="AlphaFoldDB" id="A0A0M8N1S2"/>
<dbReference type="GO" id="GO:0046983">
    <property type="term" value="F:protein dimerization activity"/>
    <property type="evidence" value="ECO:0007669"/>
    <property type="project" value="InterPro"/>
</dbReference>
<keyword evidence="1" id="KW-0479">Metal-binding</keyword>
<proteinExistence type="inferred from homology"/>
<dbReference type="SUPFAM" id="SSF55718">
    <property type="entry name" value="SCP-like"/>
    <property type="match status" value="1"/>
</dbReference>
<dbReference type="GO" id="GO:0046872">
    <property type="term" value="F:metal ion binding"/>
    <property type="evidence" value="ECO:0007669"/>
    <property type="project" value="UniProtKB-KW"/>
</dbReference>